<evidence type="ECO:0000256" key="2">
    <source>
        <dbReference type="ARBA" id="ARBA00022475"/>
    </source>
</evidence>
<dbReference type="PANTHER" id="PTHR30606:SF9">
    <property type="entry name" value="LIPID A BIOSYNTHESIS LAUROYLTRANSFERASE"/>
    <property type="match status" value="1"/>
</dbReference>
<dbReference type="GO" id="GO:0005886">
    <property type="term" value="C:plasma membrane"/>
    <property type="evidence" value="ECO:0007669"/>
    <property type="project" value="UniProtKB-SubCell"/>
</dbReference>
<keyword evidence="9" id="KW-1185">Reference proteome</keyword>
<dbReference type="OrthoDB" id="9808633at2"/>
<keyword evidence="5 7" id="KW-0472">Membrane</keyword>
<gene>
    <name evidence="8" type="ORF">MORIYA_0168</name>
</gene>
<proteinExistence type="predicted"/>
<reference evidence="9" key="1">
    <citation type="submission" date="2018-05" db="EMBL/GenBank/DDBJ databases">
        <authorList>
            <person name="Cea G.-C."/>
            <person name="William W."/>
        </authorList>
    </citation>
    <scope>NUCLEOTIDE SEQUENCE [LARGE SCALE GENOMIC DNA]</scope>
    <source>
        <strain evidence="9">DB21MT 5</strain>
    </source>
</reference>
<keyword evidence="4 8" id="KW-0808">Transferase</keyword>
<organism evidence="8 9">
    <name type="scientific">Moritella yayanosii</name>
    <dbReference type="NCBI Taxonomy" id="69539"/>
    <lineage>
        <taxon>Bacteria</taxon>
        <taxon>Pseudomonadati</taxon>
        <taxon>Pseudomonadota</taxon>
        <taxon>Gammaproteobacteria</taxon>
        <taxon>Alteromonadales</taxon>
        <taxon>Moritellaceae</taxon>
        <taxon>Moritella</taxon>
    </lineage>
</organism>
<dbReference type="InterPro" id="IPR014548">
    <property type="entry name" value="Ac_Trasf"/>
</dbReference>
<dbReference type="InterPro" id="IPR004960">
    <property type="entry name" value="LipA_acyltrans"/>
</dbReference>
<protein>
    <submittedName>
        <fullName evidence="8">Putative acyltransferase</fullName>
    </submittedName>
</protein>
<dbReference type="PANTHER" id="PTHR30606">
    <property type="entry name" value="LIPID A BIOSYNTHESIS LAUROYL ACYLTRANSFERASE"/>
    <property type="match status" value="1"/>
</dbReference>
<evidence type="ECO:0000256" key="5">
    <source>
        <dbReference type="ARBA" id="ARBA00023136"/>
    </source>
</evidence>
<feature type="transmembrane region" description="Helical" evidence="7">
    <location>
        <begin position="21"/>
        <end position="47"/>
    </location>
</feature>
<name>A0A330LK62_9GAMM</name>
<dbReference type="GO" id="GO:0009247">
    <property type="term" value="P:glycolipid biosynthetic process"/>
    <property type="evidence" value="ECO:0007669"/>
    <property type="project" value="UniProtKB-ARBA"/>
</dbReference>
<dbReference type="GO" id="GO:0016746">
    <property type="term" value="F:acyltransferase activity"/>
    <property type="evidence" value="ECO:0007669"/>
    <property type="project" value="UniProtKB-KW"/>
</dbReference>
<keyword evidence="3" id="KW-0997">Cell inner membrane</keyword>
<keyword evidence="7" id="KW-1133">Transmembrane helix</keyword>
<dbReference type="RefSeq" id="WP_112711868.1">
    <property type="nucleotide sequence ID" value="NZ_LS483250.1"/>
</dbReference>
<dbReference type="CDD" id="cd07984">
    <property type="entry name" value="LPLAT_LABLAT-like"/>
    <property type="match status" value="1"/>
</dbReference>
<dbReference type="PIRSF" id="PIRSF028561">
    <property type="entry name" value="Ac_Trasf"/>
    <property type="match status" value="1"/>
</dbReference>
<dbReference type="AlphaFoldDB" id="A0A330LK62"/>
<keyword evidence="6 8" id="KW-0012">Acyltransferase</keyword>
<evidence type="ECO:0000256" key="4">
    <source>
        <dbReference type="ARBA" id="ARBA00022679"/>
    </source>
</evidence>
<keyword evidence="7" id="KW-0812">Transmembrane</keyword>
<dbReference type="Pfam" id="PF03279">
    <property type="entry name" value="Lip_A_acyltrans"/>
    <property type="match status" value="1"/>
</dbReference>
<comment type="subcellular location">
    <subcellularLocation>
        <location evidence="1">Cell inner membrane</location>
    </subcellularLocation>
</comment>
<accession>A0A330LK62</accession>
<evidence type="ECO:0000313" key="8">
    <source>
        <dbReference type="EMBL" id="SQD76646.1"/>
    </source>
</evidence>
<dbReference type="EMBL" id="LS483250">
    <property type="protein sequence ID" value="SQD76646.1"/>
    <property type="molecule type" value="Genomic_DNA"/>
</dbReference>
<evidence type="ECO:0000256" key="3">
    <source>
        <dbReference type="ARBA" id="ARBA00022519"/>
    </source>
</evidence>
<dbReference type="KEGG" id="mya:MORIYA_0168"/>
<evidence type="ECO:0000256" key="7">
    <source>
        <dbReference type="SAM" id="Phobius"/>
    </source>
</evidence>
<dbReference type="Proteomes" id="UP000250163">
    <property type="component" value="Chromosome MORIYA"/>
</dbReference>
<sequence>MATTKHWSKMQERGTYFGMKTLLFCYRILGRTGLSIILYPVIVYLYFTGGESKKASLNYLGKIAKRKGSSKQPGHREGIKHFYTFAQGAFDKIDAWTGKISIDQVAYDYCDKFRQVLETDQGAVFIGSHLGNLEVCRTLSVGKYKTRINVLVFTHHAIEFNKIMQKINPNVNVNFIQVSDVGVDLAILLKQRVEAGEKVVIVGDRTSTTSPGRVVYADFLGQQAPFSQGPFILASLLECPVYYLFCLKDGDKYRLIFEHVSDKLKFARKTRQADIGELINQYAQRLEHFCLQYPYQWFNFFDFWQEDHKVERKK</sequence>
<evidence type="ECO:0000256" key="1">
    <source>
        <dbReference type="ARBA" id="ARBA00004533"/>
    </source>
</evidence>
<evidence type="ECO:0000256" key="6">
    <source>
        <dbReference type="ARBA" id="ARBA00023315"/>
    </source>
</evidence>
<keyword evidence="2" id="KW-1003">Cell membrane</keyword>
<evidence type="ECO:0000313" key="9">
    <source>
        <dbReference type="Proteomes" id="UP000250163"/>
    </source>
</evidence>